<feature type="compositionally biased region" description="Low complexity" evidence="1">
    <location>
        <begin position="192"/>
        <end position="216"/>
    </location>
</feature>
<dbReference type="Gene3D" id="3.30.110.20">
    <property type="entry name" value="Alba-like domain"/>
    <property type="match status" value="2"/>
</dbReference>
<keyword evidence="3" id="KW-1185">Reference proteome</keyword>
<dbReference type="EMBL" id="KK102463">
    <property type="protein sequence ID" value="KIY97703.1"/>
    <property type="molecule type" value="Genomic_DNA"/>
</dbReference>
<dbReference type="OrthoDB" id="10267179at2759"/>
<protein>
    <submittedName>
        <fullName evidence="2">Uncharacterized protein</fullName>
    </submittedName>
</protein>
<dbReference type="RefSeq" id="XP_013896723.1">
    <property type="nucleotide sequence ID" value="XM_014041269.1"/>
</dbReference>
<reference evidence="2 3" key="1">
    <citation type="journal article" date="2013" name="BMC Genomics">
        <title>Reconstruction of the lipid metabolism for the microalga Monoraphidium neglectum from its genome sequence reveals characteristics suitable for biofuel production.</title>
        <authorList>
            <person name="Bogen C."/>
            <person name="Al-Dilaimi A."/>
            <person name="Albersmeier A."/>
            <person name="Wichmann J."/>
            <person name="Grundmann M."/>
            <person name="Rupp O."/>
            <person name="Lauersen K.J."/>
            <person name="Blifernez-Klassen O."/>
            <person name="Kalinowski J."/>
            <person name="Goesmann A."/>
            <person name="Mussgnug J.H."/>
            <person name="Kruse O."/>
        </authorList>
    </citation>
    <scope>NUCLEOTIDE SEQUENCE [LARGE SCALE GENOMIC DNA]</scope>
    <source>
        <strain evidence="2 3">SAG 48.87</strain>
    </source>
</reference>
<sequence length="216" mass="21115">MRAREWPTLLVAGNGSIHTAVKCCLTAARFVQPDGLIVSFEPLFRAENHGRALLALSVLPCDPQPLPAAGAFAPGSAVAAAAAGAFAPGSAAAAAAAAQIKVGAHSRHANVGAALSSRLVEGGSPYVVLSALGETAVANAVMAAAHAQHYLSTQSGRRLAVEARAAVVVKGGDQLVGVQLWVRLQPPGSTGGAADAGAPNAAAAAGPSGGAMVPAA</sequence>
<dbReference type="Proteomes" id="UP000054498">
    <property type="component" value="Unassembled WGS sequence"/>
</dbReference>
<dbReference type="GeneID" id="25727401"/>
<dbReference type="AlphaFoldDB" id="A0A0D2KQ48"/>
<name>A0A0D2KQ48_9CHLO</name>
<dbReference type="KEGG" id="mng:MNEG_10257"/>
<evidence type="ECO:0000313" key="3">
    <source>
        <dbReference type="Proteomes" id="UP000054498"/>
    </source>
</evidence>
<evidence type="ECO:0000313" key="2">
    <source>
        <dbReference type="EMBL" id="KIY97703.1"/>
    </source>
</evidence>
<proteinExistence type="predicted"/>
<dbReference type="GO" id="GO:0003676">
    <property type="term" value="F:nucleic acid binding"/>
    <property type="evidence" value="ECO:0007669"/>
    <property type="project" value="InterPro"/>
</dbReference>
<gene>
    <name evidence="2" type="ORF">MNEG_10257</name>
</gene>
<dbReference type="InterPro" id="IPR036882">
    <property type="entry name" value="Alba-like_dom_sf"/>
</dbReference>
<dbReference type="Pfam" id="PF04232">
    <property type="entry name" value="SpoVS"/>
    <property type="match status" value="1"/>
</dbReference>
<dbReference type="InterPro" id="IPR007347">
    <property type="entry name" value="SpoVS"/>
</dbReference>
<accession>A0A0D2KQ48</accession>
<feature type="region of interest" description="Disordered" evidence="1">
    <location>
        <begin position="189"/>
        <end position="216"/>
    </location>
</feature>
<evidence type="ECO:0000256" key="1">
    <source>
        <dbReference type="SAM" id="MobiDB-lite"/>
    </source>
</evidence>
<organism evidence="2 3">
    <name type="scientific">Monoraphidium neglectum</name>
    <dbReference type="NCBI Taxonomy" id="145388"/>
    <lineage>
        <taxon>Eukaryota</taxon>
        <taxon>Viridiplantae</taxon>
        <taxon>Chlorophyta</taxon>
        <taxon>core chlorophytes</taxon>
        <taxon>Chlorophyceae</taxon>
        <taxon>CS clade</taxon>
        <taxon>Sphaeropleales</taxon>
        <taxon>Selenastraceae</taxon>
        <taxon>Monoraphidium</taxon>
    </lineage>
</organism>